<dbReference type="Pfam" id="PF00397">
    <property type="entry name" value="WW"/>
    <property type="match status" value="1"/>
</dbReference>
<feature type="compositionally biased region" description="Polar residues" evidence="1">
    <location>
        <begin position="47"/>
        <end position="63"/>
    </location>
</feature>
<protein>
    <recommendedName>
        <fullName evidence="2">WW domain-containing protein</fullName>
    </recommendedName>
</protein>
<organism evidence="3 4">
    <name type="scientific">Triparma columacea</name>
    <dbReference type="NCBI Taxonomy" id="722753"/>
    <lineage>
        <taxon>Eukaryota</taxon>
        <taxon>Sar</taxon>
        <taxon>Stramenopiles</taxon>
        <taxon>Ochrophyta</taxon>
        <taxon>Bolidophyceae</taxon>
        <taxon>Parmales</taxon>
        <taxon>Triparmaceae</taxon>
        <taxon>Triparma</taxon>
    </lineage>
</organism>
<feature type="domain" description="WW" evidence="2">
    <location>
        <begin position="23"/>
        <end position="57"/>
    </location>
</feature>
<evidence type="ECO:0000256" key="1">
    <source>
        <dbReference type="SAM" id="MobiDB-lite"/>
    </source>
</evidence>
<keyword evidence="4" id="KW-1185">Reference proteome</keyword>
<proteinExistence type="predicted"/>
<gene>
    <name evidence="3" type="ORF">TrCOL_g3072</name>
</gene>
<evidence type="ECO:0000313" key="3">
    <source>
        <dbReference type="EMBL" id="GMI34242.1"/>
    </source>
</evidence>
<evidence type="ECO:0000259" key="2">
    <source>
        <dbReference type="PROSITE" id="PS50020"/>
    </source>
</evidence>
<evidence type="ECO:0000313" key="4">
    <source>
        <dbReference type="Proteomes" id="UP001165065"/>
    </source>
</evidence>
<sequence length="69" mass="8105">MIWEHLYDSTARTRREADAVVEEFLNGGWVKYTDEATGHEYYWNESSQESTYSRPDGFQTHQNPFGGVR</sequence>
<comment type="caution">
    <text evidence="3">The sequence shown here is derived from an EMBL/GenBank/DDBJ whole genome shotgun (WGS) entry which is preliminary data.</text>
</comment>
<dbReference type="PROSITE" id="PS50020">
    <property type="entry name" value="WW_DOMAIN_2"/>
    <property type="match status" value="1"/>
</dbReference>
<dbReference type="PROSITE" id="PS01159">
    <property type="entry name" value="WW_DOMAIN_1"/>
    <property type="match status" value="1"/>
</dbReference>
<dbReference type="Gene3D" id="2.20.70.10">
    <property type="match status" value="1"/>
</dbReference>
<feature type="region of interest" description="Disordered" evidence="1">
    <location>
        <begin position="47"/>
        <end position="69"/>
    </location>
</feature>
<reference evidence="4" key="1">
    <citation type="journal article" date="2023" name="Commun. Biol.">
        <title>Genome analysis of Parmales, the sister group of diatoms, reveals the evolutionary specialization of diatoms from phago-mixotrophs to photoautotrophs.</title>
        <authorList>
            <person name="Ban H."/>
            <person name="Sato S."/>
            <person name="Yoshikawa S."/>
            <person name="Yamada K."/>
            <person name="Nakamura Y."/>
            <person name="Ichinomiya M."/>
            <person name="Sato N."/>
            <person name="Blanc-Mathieu R."/>
            <person name="Endo H."/>
            <person name="Kuwata A."/>
            <person name="Ogata H."/>
        </authorList>
    </citation>
    <scope>NUCLEOTIDE SEQUENCE [LARGE SCALE GENOMIC DNA]</scope>
</reference>
<dbReference type="InterPro" id="IPR001202">
    <property type="entry name" value="WW_dom"/>
</dbReference>
<dbReference type="Proteomes" id="UP001165065">
    <property type="component" value="Unassembled WGS sequence"/>
</dbReference>
<name>A0A9W7G6X9_9STRA</name>
<dbReference type="SUPFAM" id="SSF51045">
    <property type="entry name" value="WW domain"/>
    <property type="match status" value="1"/>
</dbReference>
<dbReference type="EMBL" id="BRYA01000854">
    <property type="protein sequence ID" value="GMI34242.1"/>
    <property type="molecule type" value="Genomic_DNA"/>
</dbReference>
<dbReference type="InterPro" id="IPR036020">
    <property type="entry name" value="WW_dom_sf"/>
</dbReference>
<dbReference type="SMART" id="SM00456">
    <property type="entry name" value="WW"/>
    <property type="match status" value="1"/>
</dbReference>
<dbReference type="AlphaFoldDB" id="A0A9W7G6X9"/>
<accession>A0A9W7G6X9</accession>
<dbReference type="OrthoDB" id="195748at2759"/>